<name>A0ABQ8SB72_PERAM</name>
<feature type="compositionally biased region" description="Basic residues" evidence="1">
    <location>
        <begin position="107"/>
        <end position="119"/>
    </location>
</feature>
<feature type="compositionally biased region" description="Acidic residues" evidence="1">
    <location>
        <begin position="137"/>
        <end position="153"/>
    </location>
</feature>
<feature type="compositionally biased region" description="Basic and acidic residues" evidence="1">
    <location>
        <begin position="321"/>
        <end position="341"/>
    </location>
</feature>
<organism evidence="2 3">
    <name type="scientific">Periplaneta americana</name>
    <name type="common">American cockroach</name>
    <name type="synonym">Blatta americana</name>
    <dbReference type="NCBI Taxonomy" id="6978"/>
    <lineage>
        <taxon>Eukaryota</taxon>
        <taxon>Metazoa</taxon>
        <taxon>Ecdysozoa</taxon>
        <taxon>Arthropoda</taxon>
        <taxon>Hexapoda</taxon>
        <taxon>Insecta</taxon>
        <taxon>Pterygota</taxon>
        <taxon>Neoptera</taxon>
        <taxon>Polyneoptera</taxon>
        <taxon>Dictyoptera</taxon>
        <taxon>Blattodea</taxon>
        <taxon>Blattoidea</taxon>
        <taxon>Blattidae</taxon>
        <taxon>Blattinae</taxon>
        <taxon>Periplaneta</taxon>
    </lineage>
</organism>
<comment type="caution">
    <text evidence="2">The sequence shown here is derived from an EMBL/GenBank/DDBJ whole genome shotgun (WGS) entry which is preliminary data.</text>
</comment>
<evidence type="ECO:0000256" key="1">
    <source>
        <dbReference type="SAM" id="MobiDB-lite"/>
    </source>
</evidence>
<reference evidence="2 3" key="1">
    <citation type="journal article" date="2022" name="Allergy">
        <title>Genome assembly and annotation of Periplaneta americana reveal a comprehensive cockroach allergen profile.</title>
        <authorList>
            <person name="Wang L."/>
            <person name="Xiong Q."/>
            <person name="Saelim N."/>
            <person name="Wang L."/>
            <person name="Nong W."/>
            <person name="Wan A.T."/>
            <person name="Shi M."/>
            <person name="Liu X."/>
            <person name="Cao Q."/>
            <person name="Hui J.H.L."/>
            <person name="Sookrung N."/>
            <person name="Leung T.F."/>
            <person name="Tungtrongchitr A."/>
            <person name="Tsui S.K.W."/>
        </authorList>
    </citation>
    <scope>NUCLEOTIDE SEQUENCE [LARGE SCALE GENOMIC DNA]</scope>
    <source>
        <strain evidence="2">PWHHKU_190912</strain>
    </source>
</reference>
<accession>A0ABQ8SB72</accession>
<proteinExistence type="predicted"/>
<dbReference type="Proteomes" id="UP001148838">
    <property type="component" value="Unassembled WGS sequence"/>
</dbReference>
<feature type="compositionally biased region" description="Basic and acidic residues" evidence="1">
    <location>
        <begin position="227"/>
        <end position="309"/>
    </location>
</feature>
<feature type="region of interest" description="Disordered" evidence="1">
    <location>
        <begin position="91"/>
        <end position="158"/>
    </location>
</feature>
<gene>
    <name evidence="2" type="ORF">ANN_19842</name>
</gene>
<keyword evidence="3" id="KW-1185">Reference proteome</keyword>
<feature type="region of interest" description="Disordered" evidence="1">
    <location>
        <begin position="483"/>
        <end position="547"/>
    </location>
</feature>
<feature type="region of interest" description="Disordered" evidence="1">
    <location>
        <begin position="227"/>
        <end position="341"/>
    </location>
</feature>
<sequence length="547" mass="64940">MQVSHTIEELNNNIRVEVESIPIAMLERAMIDFHRRLHECEDREGQSIMQACGIYPFEPQRVLNKLPQSGLTEPPESQSTPAAVGEAVIKSNEEISHPASTEETRKREAKKTTKKRKQRGYQESSDSDEDGRYSTEDSSDEWVEEEDNNDNDNFDYPKPGDRLLVKFLTKQTIKFYVGCIEELVPGEGLELHFVRNCGGFQFKYPEVEDVSLIDYVQVERKLSASVPMEEKEFDSGYQGGREEKRREEKRREEKRREEKRREEKRREEKRREEKRREEKRRENTGYKRKEQRTEETKNTVDLLKAEHLSQMKKSLILPQLRRPEKEKPRKPPRKENREDTRSPVIVMKTDVILMKIRQMSGRSAFSEVLTKQTIKLYVGCIEELVPGEGLELHFVRNCGGFQFKYPEVEDVSLIDYVQVERKLSASVPMEEKNSSTCEKPSGQDNILAYTDEKKIVYASEPRAKMKSLLMSFGVLEGQWLPGGREEKRREERREEKKRREEKRREEEEKRREEKRREEKERENTGYKRKEQRTEETKSKDRRYKRRE</sequence>
<dbReference type="EMBL" id="JAJSOF020000031">
    <property type="protein sequence ID" value="KAJ4431245.1"/>
    <property type="molecule type" value="Genomic_DNA"/>
</dbReference>
<evidence type="ECO:0000313" key="2">
    <source>
        <dbReference type="EMBL" id="KAJ4431245.1"/>
    </source>
</evidence>
<feature type="compositionally biased region" description="Basic and acidic residues" evidence="1">
    <location>
        <begin position="91"/>
        <end position="106"/>
    </location>
</feature>
<evidence type="ECO:0000313" key="3">
    <source>
        <dbReference type="Proteomes" id="UP001148838"/>
    </source>
</evidence>
<feature type="compositionally biased region" description="Basic and acidic residues" evidence="1">
    <location>
        <begin position="483"/>
        <end position="538"/>
    </location>
</feature>
<protein>
    <submittedName>
        <fullName evidence="2">Uncharacterized protein</fullName>
    </submittedName>
</protein>